<dbReference type="eggNOG" id="COG2240">
    <property type="taxonomic scope" value="Bacteria"/>
</dbReference>
<evidence type="ECO:0000256" key="1">
    <source>
        <dbReference type="ARBA" id="ARBA00012104"/>
    </source>
</evidence>
<evidence type="ECO:0000259" key="6">
    <source>
        <dbReference type="Pfam" id="PF08543"/>
    </source>
</evidence>
<reference evidence="8" key="1">
    <citation type="submission" date="2011-04" db="EMBL/GenBank/DDBJ databases">
        <title>The complete genome of Treponema brennaborense DSM 12168.</title>
        <authorList>
            <person name="Lucas S."/>
            <person name="Han J."/>
            <person name="Lapidus A."/>
            <person name="Bruce D."/>
            <person name="Goodwin L."/>
            <person name="Pitluck S."/>
            <person name="Peters L."/>
            <person name="Kyrpides N."/>
            <person name="Mavromatis K."/>
            <person name="Ivanova N."/>
            <person name="Mikhailova N."/>
            <person name="Pagani I."/>
            <person name="Teshima H."/>
            <person name="Detter J.C."/>
            <person name="Tapia R."/>
            <person name="Han C."/>
            <person name="Land M."/>
            <person name="Hauser L."/>
            <person name="Markowitz V."/>
            <person name="Cheng J.-F."/>
            <person name="Hugenholtz P."/>
            <person name="Woyke T."/>
            <person name="Wu D."/>
            <person name="Gronow S."/>
            <person name="Wellnitz S."/>
            <person name="Brambilla E."/>
            <person name="Klenk H.-P."/>
            <person name="Eisen J.A."/>
        </authorList>
    </citation>
    <scope>NUCLEOTIDE SEQUENCE [LARGE SCALE GENOMIC DNA]</scope>
    <source>
        <strain evidence="8">DSM 12168 / CIP 105900 / DD5/3</strain>
    </source>
</reference>
<dbReference type="GO" id="GO:0005829">
    <property type="term" value="C:cytosol"/>
    <property type="evidence" value="ECO:0007669"/>
    <property type="project" value="TreeGrafter"/>
</dbReference>
<dbReference type="Gene3D" id="3.40.1190.20">
    <property type="match status" value="1"/>
</dbReference>
<name>F4LQ14_TREBD</name>
<dbReference type="PANTHER" id="PTHR10534">
    <property type="entry name" value="PYRIDOXAL KINASE"/>
    <property type="match status" value="1"/>
</dbReference>
<evidence type="ECO:0000256" key="5">
    <source>
        <dbReference type="ARBA" id="ARBA00022840"/>
    </source>
</evidence>
<evidence type="ECO:0000256" key="2">
    <source>
        <dbReference type="ARBA" id="ARBA00022679"/>
    </source>
</evidence>
<dbReference type="EMBL" id="CP002696">
    <property type="protein sequence ID" value="AEE17092.1"/>
    <property type="molecule type" value="Genomic_DNA"/>
</dbReference>
<keyword evidence="3" id="KW-0547">Nucleotide-binding</keyword>
<dbReference type="CDD" id="cd01173">
    <property type="entry name" value="pyridoxal_pyridoxamine_kinase"/>
    <property type="match status" value="1"/>
</dbReference>
<dbReference type="PANTHER" id="PTHR10534:SF2">
    <property type="entry name" value="PYRIDOXAL KINASE"/>
    <property type="match status" value="1"/>
</dbReference>
<dbReference type="HOGENOM" id="CLU_046496_2_0_12"/>
<dbReference type="InterPro" id="IPR004625">
    <property type="entry name" value="PyrdxlKinase"/>
</dbReference>
<dbReference type="Pfam" id="PF08543">
    <property type="entry name" value="Phos_pyr_kin"/>
    <property type="match status" value="1"/>
</dbReference>
<dbReference type="SUPFAM" id="SSF53613">
    <property type="entry name" value="Ribokinase-like"/>
    <property type="match status" value="1"/>
</dbReference>
<proteinExistence type="predicted"/>
<dbReference type="STRING" id="906968.Trebr_1670"/>
<protein>
    <recommendedName>
        <fullName evidence="1">pyridoxal kinase</fullName>
        <ecNumber evidence="1">2.7.1.35</ecNumber>
    </recommendedName>
</protein>
<dbReference type="GO" id="GO:0008478">
    <property type="term" value="F:pyridoxal kinase activity"/>
    <property type="evidence" value="ECO:0007669"/>
    <property type="project" value="UniProtKB-EC"/>
</dbReference>
<dbReference type="KEGG" id="tbe:Trebr_1670"/>
<dbReference type="PROSITE" id="PS51257">
    <property type="entry name" value="PROKAR_LIPOPROTEIN"/>
    <property type="match status" value="1"/>
</dbReference>
<dbReference type="GO" id="GO:0005524">
    <property type="term" value="F:ATP binding"/>
    <property type="evidence" value="ECO:0007669"/>
    <property type="project" value="UniProtKB-KW"/>
</dbReference>
<dbReference type="EC" id="2.7.1.35" evidence="1"/>
<evidence type="ECO:0000313" key="8">
    <source>
        <dbReference type="Proteomes" id="UP000006546"/>
    </source>
</evidence>
<gene>
    <name evidence="7" type="ordered locus">Trebr_1670</name>
</gene>
<evidence type="ECO:0000256" key="3">
    <source>
        <dbReference type="ARBA" id="ARBA00022741"/>
    </source>
</evidence>
<dbReference type="Proteomes" id="UP000006546">
    <property type="component" value="Chromosome"/>
</dbReference>
<dbReference type="InterPro" id="IPR013749">
    <property type="entry name" value="PM/HMP-P_kinase-1"/>
</dbReference>
<feature type="domain" description="Pyridoxamine kinase/Phosphomethylpyrimidine kinase" evidence="6">
    <location>
        <begin position="71"/>
        <end position="262"/>
    </location>
</feature>
<organism evidence="7 8">
    <name type="scientific">Treponema brennaborense (strain DSM 12168 / CIP 105900 / DD5/3)</name>
    <dbReference type="NCBI Taxonomy" id="906968"/>
    <lineage>
        <taxon>Bacteria</taxon>
        <taxon>Pseudomonadati</taxon>
        <taxon>Spirochaetota</taxon>
        <taxon>Spirochaetia</taxon>
        <taxon>Spirochaetales</taxon>
        <taxon>Treponemataceae</taxon>
        <taxon>Treponema</taxon>
    </lineage>
</organism>
<evidence type="ECO:0000256" key="4">
    <source>
        <dbReference type="ARBA" id="ARBA00022777"/>
    </source>
</evidence>
<keyword evidence="4 7" id="KW-0418">Kinase</keyword>
<dbReference type="AlphaFoldDB" id="F4LQ14"/>
<sequence>MDTRILTIQDISCVGQCSLTVALPVISACGIETAVLPSSVLSTHTSGFSGYTFRDLTDDMEPILAHWNKEGITFDAFYTGYVSKAQIPHIQAIMERTARTRPDGTTALRIIDPVMADNGKLYPGFDDDFPAEMARLCSGADVILPNLTEAAFLLGIPYAGDNRNGTDYDEAYISSVLKRLRALGAKHVVLTGVSFAPDKLGCACFDGHEITYYFNDRIDAAVHGTGDVYASSFTGALCRGWSVPAAAALAADFVVECMKATIGDESHRYGVKFEKALPYLISRLNG</sequence>
<dbReference type="OrthoDB" id="9800808at2"/>
<accession>F4LQ14</accession>
<evidence type="ECO:0000313" key="7">
    <source>
        <dbReference type="EMBL" id="AEE17092.1"/>
    </source>
</evidence>
<keyword evidence="8" id="KW-1185">Reference proteome</keyword>
<dbReference type="NCBIfam" id="NF005491">
    <property type="entry name" value="PRK07105.1"/>
    <property type="match status" value="1"/>
</dbReference>
<dbReference type="GO" id="GO:0009443">
    <property type="term" value="P:pyridoxal 5'-phosphate salvage"/>
    <property type="evidence" value="ECO:0007669"/>
    <property type="project" value="InterPro"/>
</dbReference>
<keyword evidence="2" id="KW-0808">Transferase</keyword>
<keyword evidence="5" id="KW-0067">ATP-binding</keyword>
<dbReference type="InterPro" id="IPR029056">
    <property type="entry name" value="Ribokinase-like"/>
</dbReference>